<evidence type="ECO:0000259" key="5">
    <source>
        <dbReference type="PROSITE" id="PS50931"/>
    </source>
</evidence>
<dbReference type="InterPro" id="IPR000847">
    <property type="entry name" value="LysR_HTH_N"/>
</dbReference>
<dbReference type="Pfam" id="PF03466">
    <property type="entry name" value="LysR_substrate"/>
    <property type="match status" value="1"/>
</dbReference>
<dbReference type="CDD" id="cd08459">
    <property type="entry name" value="PBP2_DntR_NahR_LinR_like"/>
    <property type="match status" value="1"/>
</dbReference>
<comment type="similarity">
    <text evidence="1">Belongs to the LysR transcriptional regulatory family.</text>
</comment>
<evidence type="ECO:0000256" key="3">
    <source>
        <dbReference type="ARBA" id="ARBA00023125"/>
    </source>
</evidence>
<proteinExistence type="inferred from homology"/>
<dbReference type="Gene3D" id="1.10.10.10">
    <property type="entry name" value="Winged helix-like DNA-binding domain superfamily/Winged helix DNA-binding domain"/>
    <property type="match status" value="1"/>
</dbReference>
<dbReference type="PANTHER" id="PTHR30118:SF15">
    <property type="entry name" value="TRANSCRIPTIONAL REGULATORY PROTEIN"/>
    <property type="match status" value="1"/>
</dbReference>
<accession>A0ABU2CC10</accession>
<dbReference type="PANTHER" id="PTHR30118">
    <property type="entry name" value="HTH-TYPE TRANSCRIPTIONAL REGULATOR LEUO-RELATED"/>
    <property type="match status" value="1"/>
</dbReference>
<keyword evidence="2" id="KW-0805">Transcription regulation</keyword>
<dbReference type="RefSeq" id="WP_310375148.1">
    <property type="nucleotide sequence ID" value="NZ_JAVDXT010000003.1"/>
</dbReference>
<dbReference type="Gene3D" id="3.40.190.10">
    <property type="entry name" value="Periplasmic binding protein-like II"/>
    <property type="match status" value="2"/>
</dbReference>
<dbReference type="EMBL" id="JAVDXT010000003">
    <property type="protein sequence ID" value="MDR7378856.1"/>
    <property type="molecule type" value="Genomic_DNA"/>
</dbReference>
<evidence type="ECO:0000313" key="7">
    <source>
        <dbReference type="Proteomes" id="UP001180487"/>
    </source>
</evidence>
<dbReference type="InterPro" id="IPR050389">
    <property type="entry name" value="LysR-type_TF"/>
</dbReference>
<sequence>MHINAIDLNLLRVFDAIYSTRNVSRAAERLGLTQPAASQGLTRLRLLLGDALFVRAPGGVAPTPRAERLAVAVQQALATLEQALGEASQFDPAASGKTFRMHLSDIGEARFLPPLMADLHQRAPGVRLESSPWPHEQIAEALDSGAIDFALGYLPSVANTQNTQRAQVLQDRYSILLRAGHPLLARQQPGQTLALADLRQLDFVAVRSHAQTLRILQLLKLDGQVRLTAAHFLALPSIVRESDLAVLMPLNIARGFVAAGGYAIAEPDLPARDFTVSLHWSRRFETDPSNVWLRQRLLALFADMGENPV</sequence>
<keyword evidence="7" id="KW-1185">Reference proteome</keyword>
<evidence type="ECO:0000313" key="6">
    <source>
        <dbReference type="EMBL" id="MDR7378856.1"/>
    </source>
</evidence>
<comment type="caution">
    <text evidence="6">The sequence shown here is derived from an EMBL/GenBank/DDBJ whole genome shotgun (WGS) entry which is preliminary data.</text>
</comment>
<feature type="domain" description="HTH lysR-type" evidence="5">
    <location>
        <begin position="6"/>
        <end position="63"/>
    </location>
</feature>
<name>A0ABU2CC10_9BURK</name>
<evidence type="ECO:0000256" key="4">
    <source>
        <dbReference type="ARBA" id="ARBA00023163"/>
    </source>
</evidence>
<protein>
    <submittedName>
        <fullName evidence="6">DNA-binding transcriptional LysR family regulator</fullName>
    </submittedName>
</protein>
<keyword evidence="3 6" id="KW-0238">DNA-binding</keyword>
<dbReference type="SUPFAM" id="SSF53850">
    <property type="entry name" value="Periplasmic binding protein-like II"/>
    <property type="match status" value="1"/>
</dbReference>
<dbReference type="InterPro" id="IPR036390">
    <property type="entry name" value="WH_DNA-bd_sf"/>
</dbReference>
<organism evidence="6 7">
    <name type="scientific">Rhodoferax ferrireducens</name>
    <dbReference type="NCBI Taxonomy" id="192843"/>
    <lineage>
        <taxon>Bacteria</taxon>
        <taxon>Pseudomonadati</taxon>
        <taxon>Pseudomonadota</taxon>
        <taxon>Betaproteobacteria</taxon>
        <taxon>Burkholderiales</taxon>
        <taxon>Comamonadaceae</taxon>
        <taxon>Rhodoferax</taxon>
    </lineage>
</organism>
<evidence type="ECO:0000256" key="1">
    <source>
        <dbReference type="ARBA" id="ARBA00009437"/>
    </source>
</evidence>
<reference evidence="6 7" key="1">
    <citation type="submission" date="2023-07" db="EMBL/GenBank/DDBJ databases">
        <title>Sorghum-associated microbial communities from plants grown in Nebraska, USA.</title>
        <authorList>
            <person name="Schachtman D."/>
        </authorList>
    </citation>
    <scope>NUCLEOTIDE SEQUENCE [LARGE SCALE GENOMIC DNA]</scope>
    <source>
        <strain evidence="6 7">BE313</strain>
    </source>
</reference>
<evidence type="ECO:0000256" key="2">
    <source>
        <dbReference type="ARBA" id="ARBA00023015"/>
    </source>
</evidence>
<dbReference type="GO" id="GO:0003677">
    <property type="term" value="F:DNA binding"/>
    <property type="evidence" value="ECO:0007669"/>
    <property type="project" value="UniProtKB-KW"/>
</dbReference>
<dbReference type="PRINTS" id="PR00039">
    <property type="entry name" value="HTHLYSR"/>
</dbReference>
<gene>
    <name evidence="6" type="ORF">J2X19_003550</name>
</gene>
<dbReference type="InterPro" id="IPR005119">
    <property type="entry name" value="LysR_subst-bd"/>
</dbReference>
<dbReference type="Proteomes" id="UP001180487">
    <property type="component" value="Unassembled WGS sequence"/>
</dbReference>
<keyword evidence="4" id="KW-0804">Transcription</keyword>
<dbReference type="PROSITE" id="PS50931">
    <property type="entry name" value="HTH_LYSR"/>
    <property type="match status" value="1"/>
</dbReference>
<dbReference type="SUPFAM" id="SSF46785">
    <property type="entry name" value="Winged helix' DNA-binding domain"/>
    <property type="match status" value="1"/>
</dbReference>
<dbReference type="Pfam" id="PF00126">
    <property type="entry name" value="HTH_1"/>
    <property type="match status" value="1"/>
</dbReference>
<dbReference type="InterPro" id="IPR036388">
    <property type="entry name" value="WH-like_DNA-bd_sf"/>
</dbReference>